<reference evidence="2 3" key="1">
    <citation type="journal article" date="2020" name="Mol. Plant">
        <title>The Chromosome-Based Rubber Tree Genome Provides New Insights into Spurge Genome Evolution and Rubber Biosynthesis.</title>
        <authorList>
            <person name="Liu J."/>
            <person name="Shi C."/>
            <person name="Shi C.C."/>
            <person name="Li W."/>
            <person name="Zhang Q.J."/>
            <person name="Zhang Y."/>
            <person name="Li K."/>
            <person name="Lu H.F."/>
            <person name="Shi C."/>
            <person name="Zhu S.T."/>
            <person name="Xiao Z.Y."/>
            <person name="Nan H."/>
            <person name="Yue Y."/>
            <person name="Zhu X.G."/>
            <person name="Wu Y."/>
            <person name="Hong X.N."/>
            <person name="Fan G.Y."/>
            <person name="Tong Y."/>
            <person name="Zhang D."/>
            <person name="Mao C.L."/>
            <person name="Liu Y.L."/>
            <person name="Hao S.J."/>
            <person name="Liu W.Q."/>
            <person name="Lv M.Q."/>
            <person name="Zhang H.B."/>
            <person name="Liu Y."/>
            <person name="Hu-Tang G.R."/>
            <person name="Wang J.P."/>
            <person name="Wang J.H."/>
            <person name="Sun Y.H."/>
            <person name="Ni S.B."/>
            <person name="Chen W.B."/>
            <person name="Zhang X.C."/>
            <person name="Jiao Y.N."/>
            <person name="Eichler E.E."/>
            <person name="Li G.H."/>
            <person name="Liu X."/>
            <person name="Gao L.Z."/>
        </authorList>
    </citation>
    <scope>NUCLEOTIDE SEQUENCE [LARGE SCALE GENOMIC DNA]</scope>
    <source>
        <strain evidence="3">cv. GT1</strain>
        <tissue evidence="2">Leaf</tissue>
    </source>
</reference>
<dbReference type="PANTHER" id="PTHR10775">
    <property type="entry name" value="OS08G0208400 PROTEIN"/>
    <property type="match status" value="1"/>
</dbReference>
<evidence type="ECO:0000313" key="3">
    <source>
        <dbReference type="Proteomes" id="UP000467840"/>
    </source>
</evidence>
<dbReference type="InterPro" id="IPR029480">
    <property type="entry name" value="Transpos_assoc"/>
</dbReference>
<comment type="caution">
    <text evidence="2">The sequence shown here is derived from an EMBL/GenBank/DDBJ whole genome shotgun (WGS) entry which is preliminary data.</text>
</comment>
<organism evidence="2 3">
    <name type="scientific">Hevea brasiliensis</name>
    <name type="common">Para rubber tree</name>
    <name type="synonym">Siphonia brasiliensis</name>
    <dbReference type="NCBI Taxonomy" id="3981"/>
    <lineage>
        <taxon>Eukaryota</taxon>
        <taxon>Viridiplantae</taxon>
        <taxon>Streptophyta</taxon>
        <taxon>Embryophyta</taxon>
        <taxon>Tracheophyta</taxon>
        <taxon>Spermatophyta</taxon>
        <taxon>Magnoliopsida</taxon>
        <taxon>eudicotyledons</taxon>
        <taxon>Gunneridae</taxon>
        <taxon>Pentapetalae</taxon>
        <taxon>rosids</taxon>
        <taxon>fabids</taxon>
        <taxon>Malpighiales</taxon>
        <taxon>Euphorbiaceae</taxon>
        <taxon>Crotonoideae</taxon>
        <taxon>Micrandreae</taxon>
        <taxon>Hevea</taxon>
    </lineage>
</organism>
<dbReference type="EMBL" id="JAAGAX010000014">
    <property type="protein sequence ID" value="KAF2292210.1"/>
    <property type="molecule type" value="Genomic_DNA"/>
</dbReference>
<proteinExistence type="predicted"/>
<accession>A0A6A6KT76</accession>
<sequence>MTKTRSPTAKQDISTRRPKSLGIVNSIMAPSKGWMDLVGDRLNDVYLRGVEEFLDYAFKKTGRCGEIRCPCVKCSNTYFATREVVGTHLKVYGIIRNYTFWYHHGKKVGESESNLESVQQSEDEPSNEMHDILRDLYPEFCGQDTNDMDTAIFACDINKEEPNEEANKFYRLLRDFQQPLYQGSKSSKLSCLVKLLHIKSLGRWSNESFTMLLQLLKDELLPQGSNLPQSYYDERK</sequence>
<keyword evidence="3" id="KW-1185">Reference proteome</keyword>
<feature type="domain" description="Transposase-associated" evidence="1">
    <location>
        <begin position="32"/>
        <end position="105"/>
    </location>
</feature>
<dbReference type="Pfam" id="PF13963">
    <property type="entry name" value="Transpos_assoc"/>
    <property type="match status" value="1"/>
</dbReference>
<dbReference type="PANTHER" id="PTHR10775:SF173">
    <property type="match status" value="1"/>
</dbReference>
<gene>
    <name evidence="2" type="ORF">GH714_016729</name>
</gene>
<name>A0A6A6KT76_HEVBR</name>
<dbReference type="Proteomes" id="UP000467840">
    <property type="component" value="Chromosome 13"/>
</dbReference>
<evidence type="ECO:0000259" key="1">
    <source>
        <dbReference type="Pfam" id="PF13963"/>
    </source>
</evidence>
<protein>
    <recommendedName>
        <fullName evidence="1">Transposase-associated domain-containing protein</fullName>
    </recommendedName>
</protein>
<dbReference type="AlphaFoldDB" id="A0A6A6KT76"/>
<evidence type="ECO:0000313" key="2">
    <source>
        <dbReference type="EMBL" id="KAF2292210.1"/>
    </source>
</evidence>